<feature type="region of interest" description="Disordered" evidence="1">
    <location>
        <begin position="1"/>
        <end position="250"/>
    </location>
</feature>
<name>A0A017HRM8_9RHOB</name>
<dbReference type="EMBL" id="AOSK01000044">
    <property type="protein sequence ID" value="EYD76419.1"/>
    <property type="molecule type" value="Genomic_DNA"/>
</dbReference>
<evidence type="ECO:0000256" key="1">
    <source>
        <dbReference type="SAM" id="MobiDB-lite"/>
    </source>
</evidence>
<sequence length="250" mass="26250">MGRKGQQDATDSQASRRGTLPQRGPALNGATRPGRDRATLRHPARLTRADLSRDARLGPGGVVRSRRGHKAAHRRPARMAPPGRPPCGRHPAGLDPHSRRPPQPSALAAPHAAASALPEGGARVRPESGSSLDAAQGRAALDPTSLRFRTREEPTTGAEQAMGSPRAAHAPARHSWPRASQPPGEGPASPAHPGQVGGPPPASHLAAHMPERPAGRVTPARIVRKRPPAGSFDPPAPFAAKQDPMRNRET</sequence>
<reference evidence="2 3" key="1">
    <citation type="submission" date="2013-02" db="EMBL/GenBank/DDBJ databases">
        <authorList>
            <person name="Fiebig A."/>
            <person name="Goeker M."/>
            <person name="Klenk H.-P.P."/>
        </authorList>
    </citation>
    <scope>NUCLEOTIDE SEQUENCE [LARGE SCALE GENOMIC DNA]</scope>
    <source>
        <strain evidence="2 3">DSM 19309</strain>
    </source>
</reference>
<gene>
    <name evidence="2" type="ORF">Rumeso_01977</name>
</gene>
<dbReference type="Proteomes" id="UP000019666">
    <property type="component" value="Unassembled WGS sequence"/>
</dbReference>
<organism evidence="2 3">
    <name type="scientific">Rubellimicrobium mesophilum DSM 19309</name>
    <dbReference type="NCBI Taxonomy" id="442562"/>
    <lineage>
        <taxon>Bacteria</taxon>
        <taxon>Pseudomonadati</taxon>
        <taxon>Pseudomonadota</taxon>
        <taxon>Alphaproteobacteria</taxon>
        <taxon>Rhodobacterales</taxon>
        <taxon>Roseobacteraceae</taxon>
        <taxon>Rubellimicrobium</taxon>
    </lineage>
</organism>
<accession>A0A017HRM8</accession>
<proteinExistence type="predicted"/>
<feature type="compositionally biased region" description="Basic residues" evidence="1">
    <location>
        <begin position="64"/>
        <end position="77"/>
    </location>
</feature>
<feature type="compositionally biased region" description="Low complexity" evidence="1">
    <location>
        <begin position="105"/>
        <end position="118"/>
    </location>
</feature>
<keyword evidence="3" id="KW-1185">Reference proteome</keyword>
<comment type="caution">
    <text evidence="2">The sequence shown here is derived from an EMBL/GenBank/DDBJ whole genome shotgun (WGS) entry which is preliminary data.</text>
</comment>
<evidence type="ECO:0000313" key="3">
    <source>
        <dbReference type="Proteomes" id="UP000019666"/>
    </source>
</evidence>
<dbReference type="AlphaFoldDB" id="A0A017HRM8"/>
<feature type="compositionally biased region" description="Polar residues" evidence="1">
    <location>
        <begin position="7"/>
        <end position="16"/>
    </location>
</feature>
<feature type="compositionally biased region" description="Basic and acidic residues" evidence="1">
    <location>
        <begin position="47"/>
        <end position="56"/>
    </location>
</feature>
<evidence type="ECO:0000313" key="2">
    <source>
        <dbReference type="EMBL" id="EYD76419.1"/>
    </source>
</evidence>
<dbReference type="HOGENOM" id="CLU_1110751_0_0_5"/>
<protein>
    <submittedName>
        <fullName evidence="2">Uncharacterized protein</fullName>
    </submittedName>
</protein>